<dbReference type="GeneID" id="1459244"/>
<dbReference type="InterPro" id="IPR004115">
    <property type="entry name" value="GAD-like_sf"/>
</dbReference>
<dbReference type="GO" id="GO:0004812">
    <property type="term" value="F:aminoacyl-tRNA ligase activity"/>
    <property type="evidence" value="ECO:0007669"/>
    <property type="project" value="InterPro"/>
</dbReference>
<dbReference type="EMBL" id="DUJO01000012">
    <property type="protein sequence ID" value="HII73269.1"/>
    <property type="molecule type" value="Genomic_DNA"/>
</dbReference>
<evidence type="ECO:0000313" key="7">
    <source>
        <dbReference type="EMBL" id="HII73269.1"/>
    </source>
</evidence>
<dbReference type="GO" id="GO:0005737">
    <property type="term" value="C:cytoplasm"/>
    <property type="evidence" value="ECO:0007669"/>
    <property type="project" value="InterPro"/>
</dbReference>
<keyword evidence="2" id="KW-0547">Nucleotide-binding</keyword>
<protein>
    <recommendedName>
        <fullName evidence="9">DUF4443 domain-containing protein</fullName>
    </recommendedName>
</protein>
<evidence type="ECO:0000256" key="3">
    <source>
        <dbReference type="ARBA" id="ARBA00022840"/>
    </source>
</evidence>
<dbReference type="AlphaFoldDB" id="A0A832TC78"/>
<dbReference type="InterPro" id="IPR048715">
    <property type="entry name" value="CggR_N"/>
</dbReference>
<dbReference type="Gene3D" id="1.10.10.10">
    <property type="entry name" value="Winged helix-like DNA-binding domain superfamily/Winged helix DNA-binding domain"/>
    <property type="match status" value="1"/>
</dbReference>
<evidence type="ECO:0000259" key="6">
    <source>
        <dbReference type="Pfam" id="PF21715"/>
    </source>
</evidence>
<evidence type="ECO:0000256" key="4">
    <source>
        <dbReference type="ARBA" id="ARBA00022917"/>
    </source>
</evidence>
<dbReference type="Pfam" id="PF14544">
    <property type="entry name" value="DUF4443"/>
    <property type="match status" value="1"/>
</dbReference>
<evidence type="ECO:0000259" key="5">
    <source>
        <dbReference type="Pfam" id="PF14544"/>
    </source>
</evidence>
<feature type="domain" description="DUF4443" evidence="5">
    <location>
        <begin position="111"/>
        <end position="203"/>
    </location>
</feature>
<dbReference type="InterPro" id="IPR029349">
    <property type="entry name" value="DUF4443"/>
</dbReference>
<gene>
    <name evidence="7" type="ORF">HA332_02455</name>
</gene>
<dbReference type="SUPFAM" id="SSF55261">
    <property type="entry name" value="GAD domain-like"/>
    <property type="match status" value="1"/>
</dbReference>
<proteinExistence type="predicted"/>
<dbReference type="OMA" id="ELTSINW"/>
<organism evidence="7 8">
    <name type="scientific">Sulfurisphaera tokodaii</name>
    <dbReference type="NCBI Taxonomy" id="111955"/>
    <lineage>
        <taxon>Archaea</taxon>
        <taxon>Thermoproteota</taxon>
        <taxon>Thermoprotei</taxon>
        <taxon>Sulfolobales</taxon>
        <taxon>Sulfolobaceae</taxon>
        <taxon>Sulfurisphaera</taxon>
    </lineage>
</organism>
<keyword evidence="1" id="KW-0436">Ligase</keyword>
<evidence type="ECO:0008006" key="9">
    <source>
        <dbReference type="Google" id="ProtNLM"/>
    </source>
</evidence>
<dbReference type="Proteomes" id="UP000646844">
    <property type="component" value="Unassembled WGS sequence"/>
</dbReference>
<dbReference type="InterPro" id="IPR036388">
    <property type="entry name" value="WH-like_DNA-bd_sf"/>
</dbReference>
<accession>A0A832TC78</accession>
<keyword evidence="4" id="KW-0648">Protein biosynthesis</keyword>
<dbReference type="SUPFAM" id="SSF46785">
    <property type="entry name" value="Winged helix' DNA-binding domain"/>
    <property type="match status" value="1"/>
</dbReference>
<dbReference type="GO" id="GO:0006412">
    <property type="term" value="P:translation"/>
    <property type="evidence" value="ECO:0007669"/>
    <property type="project" value="UniProtKB-KW"/>
</dbReference>
<evidence type="ECO:0000256" key="2">
    <source>
        <dbReference type="ARBA" id="ARBA00022741"/>
    </source>
</evidence>
<dbReference type="Gene3D" id="3.30.1360.30">
    <property type="entry name" value="GAD-like domain"/>
    <property type="match status" value="1"/>
</dbReference>
<name>A0A832TC78_9CREN</name>
<sequence length="206" mass="23215">MEELLTLTKVTLPKKGNKPNFDEAHVLLALSIIEKEQPIGRHLLMKKLGLTEASTRTMIKRLKELGLITIDKVAGILITDLGKKILSNIRSKVTISNEIELTSINWKSELIKIKNGRIILEKMGLLNLRDLIIKQGATRTLIAVINEEGRIELPPKTFDESEEIKKLKEELQSKVNKLEINDLIIVFEPVNQHLAYKIALAILTSA</sequence>
<evidence type="ECO:0000313" key="8">
    <source>
        <dbReference type="Proteomes" id="UP000646844"/>
    </source>
</evidence>
<dbReference type="Pfam" id="PF21715">
    <property type="entry name" value="CggR_N"/>
    <property type="match status" value="1"/>
</dbReference>
<evidence type="ECO:0000256" key="1">
    <source>
        <dbReference type="ARBA" id="ARBA00022598"/>
    </source>
</evidence>
<dbReference type="RefSeq" id="WP_010979265.1">
    <property type="nucleotide sequence ID" value="NZ_BAABQO010000005.1"/>
</dbReference>
<dbReference type="InterPro" id="IPR036390">
    <property type="entry name" value="WH_DNA-bd_sf"/>
</dbReference>
<reference evidence="7" key="1">
    <citation type="journal article" date="2020" name="bioRxiv">
        <title>A rank-normalized archaeal taxonomy based on genome phylogeny resolves widespread incomplete and uneven classifications.</title>
        <authorList>
            <person name="Rinke C."/>
            <person name="Chuvochina M."/>
            <person name="Mussig A.J."/>
            <person name="Chaumeil P.-A."/>
            <person name="Waite D.W."/>
            <person name="Whitman W.B."/>
            <person name="Parks D.H."/>
            <person name="Hugenholtz P."/>
        </authorList>
    </citation>
    <scope>NUCLEOTIDE SEQUENCE</scope>
    <source>
        <strain evidence="7">UBA8838</strain>
    </source>
</reference>
<dbReference type="GO" id="GO:0005524">
    <property type="term" value="F:ATP binding"/>
    <property type="evidence" value="ECO:0007669"/>
    <property type="project" value="UniProtKB-KW"/>
</dbReference>
<comment type="caution">
    <text evidence="7">The sequence shown here is derived from an EMBL/GenBank/DDBJ whole genome shotgun (WGS) entry which is preliminary data.</text>
</comment>
<feature type="domain" description="CggR N-terminal DNA binding" evidence="6">
    <location>
        <begin position="30"/>
        <end position="90"/>
    </location>
</feature>
<keyword evidence="3" id="KW-0067">ATP-binding</keyword>